<keyword evidence="4" id="KW-1185">Reference proteome</keyword>
<evidence type="ECO:0000259" key="2">
    <source>
        <dbReference type="Pfam" id="PF07717"/>
    </source>
</evidence>
<dbReference type="EnsemblMetazoa" id="CJA32402.1">
    <property type="protein sequence ID" value="CJA32402.1"/>
    <property type="gene ID" value="WBGene00208249"/>
</dbReference>
<feature type="domain" description="DEAD-box helicase OB fold" evidence="2">
    <location>
        <begin position="93"/>
        <end position="185"/>
    </location>
</feature>
<feature type="compositionally biased region" description="Low complexity" evidence="1">
    <location>
        <begin position="314"/>
        <end position="325"/>
    </location>
</feature>
<sequence length="448" mass="51248">MKNQVAKTDFSDHLMLIRLCTEFCAKGLFNQQGSFCREHFLNFSTMRMANGTRRQLLQELLRAKVVSISGNRDLMTVLLDINYNSNAESWPMIQAAIAAGCYPSVGVMPPGSRLKKVQTFNERPAGLHPSSILKKQVIKLSKSPRDPRLEYVAFQELYQAPSDHALLMKMVTVIPSITALLFTGPIRLSEKIVEENDIVSENGEVGRRKSQTWDENNGIFDTNLSYFEIDTWYAVRMEKRTLTHLLRLRHKFMHFFLKGIQDPAKFRQHTLPIEEQMLHIVRELLESEHARYGFSKVVMPESAFRGFAAGYENSNGSNQNHNNSNRQGTRAPNNWRAPGRGEARDFRGKPNLAGESSNRQSTSMQRNFQQQYQPPNPTLNPQHENSGNNRPFRNGHPQQGGYNHFEHTNFPQRINYGYGRNAEIWTPQNFPHNANATGPSFQGRSSHE</sequence>
<evidence type="ECO:0000313" key="3">
    <source>
        <dbReference type="EnsemblMetazoa" id="CJA32402.1"/>
    </source>
</evidence>
<reference evidence="4" key="1">
    <citation type="submission" date="2010-08" db="EMBL/GenBank/DDBJ databases">
        <authorList>
            <consortium name="Caenorhabditis japonica Sequencing Consortium"/>
            <person name="Wilson R.K."/>
        </authorList>
    </citation>
    <scope>NUCLEOTIDE SEQUENCE [LARGE SCALE GENOMIC DNA]</scope>
    <source>
        <strain evidence="4">DF5081</strain>
    </source>
</reference>
<dbReference type="AlphaFoldDB" id="A0A8R1EBK3"/>
<protein>
    <submittedName>
        <fullName evidence="3">OB_NTP_bind domain-containing protein</fullName>
    </submittedName>
</protein>
<feature type="region of interest" description="Disordered" evidence="1">
    <location>
        <begin position="429"/>
        <end position="448"/>
    </location>
</feature>
<feature type="region of interest" description="Disordered" evidence="1">
    <location>
        <begin position="314"/>
        <end position="408"/>
    </location>
</feature>
<feature type="compositionally biased region" description="Basic and acidic residues" evidence="1">
    <location>
        <begin position="339"/>
        <end position="348"/>
    </location>
</feature>
<accession>A0A8R1EBK3</accession>
<dbReference type="Proteomes" id="UP000005237">
    <property type="component" value="Unassembled WGS sequence"/>
</dbReference>
<reference evidence="3" key="2">
    <citation type="submission" date="2022-06" db="UniProtKB">
        <authorList>
            <consortium name="EnsemblMetazoa"/>
        </authorList>
    </citation>
    <scope>IDENTIFICATION</scope>
    <source>
        <strain evidence="3">DF5081</strain>
    </source>
</reference>
<proteinExistence type="predicted"/>
<dbReference type="InterPro" id="IPR011709">
    <property type="entry name" value="DEAD-box_helicase_OB_fold"/>
</dbReference>
<feature type="compositionally biased region" description="Polar residues" evidence="1">
    <location>
        <begin position="354"/>
        <end position="401"/>
    </location>
</feature>
<evidence type="ECO:0000313" key="4">
    <source>
        <dbReference type="Proteomes" id="UP000005237"/>
    </source>
</evidence>
<evidence type="ECO:0000256" key="1">
    <source>
        <dbReference type="SAM" id="MobiDB-lite"/>
    </source>
</evidence>
<organism evidence="3 4">
    <name type="scientific">Caenorhabditis japonica</name>
    <dbReference type="NCBI Taxonomy" id="281687"/>
    <lineage>
        <taxon>Eukaryota</taxon>
        <taxon>Metazoa</taxon>
        <taxon>Ecdysozoa</taxon>
        <taxon>Nematoda</taxon>
        <taxon>Chromadorea</taxon>
        <taxon>Rhabditida</taxon>
        <taxon>Rhabditina</taxon>
        <taxon>Rhabditomorpha</taxon>
        <taxon>Rhabditoidea</taxon>
        <taxon>Rhabditidae</taxon>
        <taxon>Peloderinae</taxon>
        <taxon>Caenorhabditis</taxon>
    </lineage>
</organism>
<dbReference type="Pfam" id="PF07717">
    <property type="entry name" value="OB_NTP_bind"/>
    <property type="match status" value="1"/>
</dbReference>
<name>A0A8R1EBK3_CAEJA</name>